<evidence type="ECO:0000256" key="6">
    <source>
        <dbReference type="ARBA" id="ARBA00023034"/>
    </source>
</evidence>
<keyword evidence="6 9" id="KW-0333">Golgi apparatus</keyword>
<dbReference type="GO" id="GO:0000139">
    <property type="term" value="C:Golgi membrane"/>
    <property type="evidence" value="ECO:0007669"/>
    <property type="project" value="UniProtKB-SubCell"/>
</dbReference>
<keyword evidence="5" id="KW-1133">Transmembrane helix</keyword>
<dbReference type="EMBL" id="JH817213">
    <property type="protein sequence ID" value="EKC34805.1"/>
    <property type="molecule type" value="Genomic_DNA"/>
</dbReference>
<keyword evidence="4" id="KW-0812">Transmembrane</keyword>
<reference evidence="10" key="1">
    <citation type="journal article" date="2012" name="Nature">
        <title>The oyster genome reveals stress adaptation and complexity of shell formation.</title>
        <authorList>
            <person name="Zhang G."/>
            <person name="Fang X."/>
            <person name="Guo X."/>
            <person name="Li L."/>
            <person name="Luo R."/>
            <person name="Xu F."/>
            <person name="Yang P."/>
            <person name="Zhang L."/>
            <person name="Wang X."/>
            <person name="Qi H."/>
            <person name="Xiong Z."/>
            <person name="Que H."/>
            <person name="Xie Y."/>
            <person name="Holland P.W."/>
            <person name="Paps J."/>
            <person name="Zhu Y."/>
            <person name="Wu F."/>
            <person name="Chen Y."/>
            <person name="Wang J."/>
            <person name="Peng C."/>
            <person name="Meng J."/>
            <person name="Yang L."/>
            <person name="Liu J."/>
            <person name="Wen B."/>
            <person name="Zhang N."/>
            <person name="Huang Z."/>
            <person name="Zhu Q."/>
            <person name="Feng Y."/>
            <person name="Mount A."/>
            <person name="Hedgecock D."/>
            <person name="Xu Z."/>
            <person name="Liu Y."/>
            <person name="Domazet-Loso T."/>
            <person name="Du Y."/>
            <person name="Sun X."/>
            <person name="Zhang S."/>
            <person name="Liu B."/>
            <person name="Cheng P."/>
            <person name="Jiang X."/>
            <person name="Li J."/>
            <person name="Fan D."/>
            <person name="Wang W."/>
            <person name="Fu W."/>
            <person name="Wang T."/>
            <person name="Wang B."/>
            <person name="Zhang J."/>
            <person name="Peng Z."/>
            <person name="Li Y."/>
            <person name="Li N."/>
            <person name="Wang J."/>
            <person name="Chen M."/>
            <person name="He Y."/>
            <person name="Tan F."/>
            <person name="Song X."/>
            <person name="Zheng Q."/>
            <person name="Huang R."/>
            <person name="Yang H."/>
            <person name="Du X."/>
            <person name="Chen L."/>
            <person name="Yang M."/>
            <person name="Gaffney P.M."/>
            <person name="Wang S."/>
            <person name="Luo L."/>
            <person name="She Z."/>
            <person name="Ming Y."/>
            <person name="Huang W."/>
            <person name="Zhang S."/>
            <person name="Huang B."/>
            <person name="Zhang Y."/>
            <person name="Qu T."/>
            <person name="Ni P."/>
            <person name="Miao G."/>
            <person name="Wang J."/>
            <person name="Wang Q."/>
            <person name="Steinberg C.E."/>
            <person name="Wang H."/>
            <person name="Li N."/>
            <person name="Qian L."/>
            <person name="Zhang G."/>
            <person name="Li Y."/>
            <person name="Yang H."/>
            <person name="Liu X."/>
            <person name="Wang J."/>
            <person name="Yin Y."/>
            <person name="Wang J."/>
        </authorList>
    </citation>
    <scope>NUCLEOTIDE SEQUENCE [LARGE SCALE GENOMIC DNA]</scope>
    <source>
        <strain evidence="10">05x7-T-G4-1.051#20</strain>
    </source>
</reference>
<dbReference type="GO" id="GO:0016051">
    <property type="term" value="P:carbohydrate biosynthetic process"/>
    <property type="evidence" value="ECO:0007669"/>
    <property type="project" value="InterPro"/>
</dbReference>
<keyword evidence="8 9" id="KW-0325">Glycoprotein</keyword>
<evidence type="ECO:0000256" key="2">
    <source>
        <dbReference type="ARBA" id="ARBA00006339"/>
    </source>
</evidence>
<evidence type="ECO:0000256" key="3">
    <source>
        <dbReference type="ARBA" id="ARBA00022679"/>
    </source>
</evidence>
<sequence>MMRLRRKLIRKLLFGMVLLFSVIGIFQIRDVSVSKQASNTATKDLKIRHFPFKKYNISESYLIQRLERYSNACRGREFQFGKETKFSMKHHFRKSFSHHILYCSIEKAGSTFWRRMLQMLDSTNLKTPYDIAPLHVNEKSVPFVEEGLYHALASFKTNFVFVIARNPFTRLLSGYLDKIYTANPYYWNSIGRSIRPNPQRGRAACYSDITFQEIVDYVINAEGYFKKVRDPHFMAMHDMCKPCQIPYDFIGKMETFDKDFSFLMKTWNVSNFEGTDMKSMAVDDTFLDVATSLQDRKNSITPCISMHEAYLRSWKHMQIKGLISDHEIYPFDETKSQSIKPVDLIKVMKSAHLKSNQGELKIQKVKYFREIYRTVHLKSLNLLVQALRPDFEIFDYDPFPETIFNSTSPRLQHTDIFLVFNKTKSTGN</sequence>
<keyword evidence="3 9" id="KW-0808">Transferase</keyword>
<comment type="similarity">
    <text evidence="2 9">Belongs to the sulfotransferase 2 family.</text>
</comment>
<dbReference type="PANTHER" id="PTHR12137">
    <property type="entry name" value="CARBOHYDRATE SULFOTRANSFERASE"/>
    <property type="match status" value="1"/>
</dbReference>
<dbReference type="AlphaFoldDB" id="K1R102"/>
<protein>
    <recommendedName>
        <fullName evidence="9">Carbohydrate sulfotransferase</fullName>
        <ecNumber evidence="9">2.8.2.-</ecNumber>
    </recommendedName>
</protein>
<dbReference type="PANTHER" id="PTHR12137:SF54">
    <property type="entry name" value="CARBOHYDRATE SULFOTRANSFERASE"/>
    <property type="match status" value="1"/>
</dbReference>
<evidence type="ECO:0000256" key="9">
    <source>
        <dbReference type="RuleBase" id="RU364020"/>
    </source>
</evidence>
<evidence type="ECO:0000256" key="7">
    <source>
        <dbReference type="ARBA" id="ARBA00023136"/>
    </source>
</evidence>
<evidence type="ECO:0000256" key="4">
    <source>
        <dbReference type="ARBA" id="ARBA00022692"/>
    </source>
</evidence>
<evidence type="ECO:0000313" key="10">
    <source>
        <dbReference type="EMBL" id="EKC34805.1"/>
    </source>
</evidence>
<proteinExistence type="inferred from homology"/>
<dbReference type="InterPro" id="IPR005331">
    <property type="entry name" value="Sulfotransferase"/>
</dbReference>
<organism evidence="10">
    <name type="scientific">Magallana gigas</name>
    <name type="common">Pacific oyster</name>
    <name type="synonym">Crassostrea gigas</name>
    <dbReference type="NCBI Taxonomy" id="29159"/>
    <lineage>
        <taxon>Eukaryota</taxon>
        <taxon>Metazoa</taxon>
        <taxon>Spiralia</taxon>
        <taxon>Lophotrochozoa</taxon>
        <taxon>Mollusca</taxon>
        <taxon>Bivalvia</taxon>
        <taxon>Autobranchia</taxon>
        <taxon>Pteriomorphia</taxon>
        <taxon>Ostreida</taxon>
        <taxon>Ostreoidea</taxon>
        <taxon>Ostreidae</taxon>
        <taxon>Magallana</taxon>
    </lineage>
</organism>
<keyword evidence="9" id="KW-0119">Carbohydrate metabolism</keyword>
<name>K1R102_MAGGI</name>
<accession>K1R102</accession>
<dbReference type="EC" id="2.8.2.-" evidence="9"/>
<comment type="subcellular location">
    <subcellularLocation>
        <location evidence="1 9">Golgi apparatus membrane</location>
        <topology evidence="1 9">Single-pass type II membrane protein</topology>
    </subcellularLocation>
</comment>
<dbReference type="HOGENOM" id="CLU_641332_0_0_1"/>
<keyword evidence="7" id="KW-0472">Membrane</keyword>
<evidence type="ECO:0000256" key="8">
    <source>
        <dbReference type="ARBA" id="ARBA00023180"/>
    </source>
</evidence>
<dbReference type="Pfam" id="PF03567">
    <property type="entry name" value="Sulfotransfer_2"/>
    <property type="match status" value="1"/>
</dbReference>
<evidence type="ECO:0000256" key="1">
    <source>
        <dbReference type="ARBA" id="ARBA00004323"/>
    </source>
</evidence>
<dbReference type="GO" id="GO:0008146">
    <property type="term" value="F:sulfotransferase activity"/>
    <property type="evidence" value="ECO:0007669"/>
    <property type="project" value="InterPro"/>
</dbReference>
<dbReference type="InParanoid" id="K1R102"/>
<keyword evidence="9" id="KW-0735">Signal-anchor</keyword>
<evidence type="ECO:0000256" key="5">
    <source>
        <dbReference type="ARBA" id="ARBA00022989"/>
    </source>
</evidence>
<gene>
    <name evidence="10" type="ORF">CGI_10016393</name>
</gene>
<dbReference type="InterPro" id="IPR018011">
    <property type="entry name" value="Carb_sulfotrans_8-10"/>
</dbReference>